<organism evidence="1 2">
    <name type="scientific">Arachis hypogaea</name>
    <name type="common">Peanut</name>
    <dbReference type="NCBI Taxonomy" id="3818"/>
    <lineage>
        <taxon>Eukaryota</taxon>
        <taxon>Viridiplantae</taxon>
        <taxon>Streptophyta</taxon>
        <taxon>Embryophyta</taxon>
        <taxon>Tracheophyta</taxon>
        <taxon>Spermatophyta</taxon>
        <taxon>Magnoliopsida</taxon>
        <taxon>eudicotyledons</taxon>
        <taxon>Gunneridae</taxon>
        <taxon>Pentapetalae</taxon>
        <taxon>rosids</taxon>
        <taxon>fabids</taxon>
        <taxon>Fabales</taxon>
        <taxon>Fabaceae</taxon>
        <taxon>Papilionoideae</taxon>
        <taxon>50 kb inversion clade</taxon>
        <taxon>dalbergioids sensu lato</taxon>
        <taxon>Dalbergieae</taxon>
        <taxon>Pterocarpus clade</taxon>
        <taxon>Arachis</taxon>
    </lineage>
</organism>
<proteinExistence type="predicted"/>
<gene>
    <name evidence="1" type="ORF">Ahy_Scaffold2g107664</name>
</gene>
<dbReference type="AlphaFoldDB" id="A0A444WQK6"/>
<accession>A0A444WQK6</accession>
<dbReference type="Proteomes" id="UP000289738">
    <property type="component" value="Unassembled WGS sequence"/>
</dbReference>
<dbReference type="EMBL" id="SDMP01000022">
    <property type="protein sequence ID" value="RYQ79689.1"/>
    <property type="molecule type" value="Genomic_DNA"/>
</dbReference>
<name>A0A444WQK6_ARAHY</name>
<evidence type="ECO:0000313" key="2">
    <source>
        <dbReference type="Proteomes" id="UP000289738"/>
    </source>
</evidence>
<comment type="caution">
    <text evidence="1">The sequence shown here is derived from an EMBL/GenBank/DDBJ whole genome shotgun (WGS) entry which is preliminary data.</text>
</comment>
<protein>
    <submittedName>
        <fullName evidence="1">Uncharacterized protein</fullName>
    </submittedName>
</protein>
<keyword evidence="2" id="KW-1185">Reference proteome</keyword>
<reference evidence="1 2" key="1">
    <citation type="submission" date="2019-01" db="EMBL/GenBank/DDBJ databases">
        <title>Sequencing of cultivated peanut Arachis hypogaea provides insights into genome evolution and oil improvement.</title>
        <authorList>
            <person name="Chen X."/>
        </authorList>
    </citation>
    <scope>NUCLEOTIDE SEQUENCE [LARGE SCALE GENOMIC DNA]</scope>
    <source>
        <strain evidence="2">cv. Fuhuasheng</strain>
        <tissue evidence="1">Leaves</tissue>
    </source>
</reference>
<sequence length="173" mass="20385">MMQDVHEGCNHLTIWFCPDIKKELVIHFSTNEGFKYRHLMNRTNKALPRSSKYIGGSVTFMKTKSKLSKSLEHEATSVESFKYIYMLKANMERFNNERSTAHYAEERYKELLAHVGDTVDIRAELTEKLERLEHLRDQMVVYNEKMRAGGSDTTGGHRHQYLVCRLSRGRRRR</sequence>
<evidence type="ECO:0000313" key="1">
    <source>
        <dbReference type="EMBL" id="RYQ79689.1"/>
    </source>
</evidence>